<keyword evidence="1" id="KW-0472">Membrane</keyword>
<name>A0AAD6ZBH0_9AGAR</name>
<dbReference type="EMBL" id="JARIHO010000065">
    <property type="protein sequence ID" value="KAJ7314754.1"/>
    <property type="molecule type" value="Genomic_DNA"/>
</dbReference>
<sequence length="245" mass="27821">MILLGDFVVKYGVRTAELSVPTDNLYQVLVDMAENMPLDWYTIGHQNTTWKMFRLLTQEVSQAWEYTLGDFAVCQAAIVLDKNTANVANVMSNGFLDFAQQYLNGIFAFSPPNICSPVNLVEHLLCMLAASSWEYSFFAPYSISTLIGLMGMPVMFIWWLWSSQNGRALYPDWMRSLRGPMSINSLQAQILRAESRNTVVKLPARIAAACSLKWFEGDLRLEGSFKWLEGGLKWFEGCLRWLEAA</sequence>
<comment type="caution">
    <text evidence="3">The sequence shown here is derived from an EMBL/GenBank/DDBJ whole genome shotgun (WGS) entry which is preliminary data.</text>
</comment>
<dbReference type="InterPro" id="IPR012939">
    <property type="entry name" value="Glyco_hydro_92"/>
</dbReference>
<proteinExistence type="predicted"/>
<feature type="transmembrane region" description="Helical" evidence="1">
    <location>
        <begin position="137"/>
        <end position="161"/>
    </location>
</feature>
<dbReference type="AlphaFoldDB" id="A0AAD6ZBH0"/>
<dbReference type="Pfam" id="PF07971">
    <property type="entry name" value="Glyco_hydro_92"/>
    <property type="match status" value="1"/>
</dbReference>
<evidence type="ECO:0000313" key="3">
    <source>
        <dbReference type="EMBL" id="KAJ7314754.1"/>
    </source>
</evidence>
<dbReference type="Gene3D" id="1.20.1610.10">
    <property type="entry name" value="alpha-1,2-mannosidases domains"/>
    <property type="match status" value="1"/>
</dbReference>
<keyword evidence="4" id="KW-1185">Reference proteome</keyword>
<accession>A0AAD6ZBH0</accession>
<dbReference type="Proteomes" id="UP001218218">
    <property type="component" value="Unassembled WGS sequence"/>
</dbReference>
<organism evidence="3 4">
    <name type="scientific">Mycena albidolilacea</name>
    <dbReference type="NCBI Taxonomy" id="1033008"/>
    <lineage>
        <taxon>Eukaryota</taxon>
        <taxon>Fungi</taxon>
        <taxon>Dikarya</taxon>
        <taxon>Basidiomycota</taxon>
        <taxon>Agaricomycotina</taxon>
        <taxon>Agaricomycetes</taxon>
        <taxon>Agaricomycetidae</taxon>
        <taxon>Agaricales</taxon>
        <taxon>Marasmiineae</taxon>
        <taxon>Mycenaceae</taxon>
        <taxon>Mycena</taxon>
    </lineage>
</organism>
<feature type="domain" description="Glycosyl hydrolase family 92" evidence="2">
    <location>
        <begin position="5"/>
        <end position="157"/>
    </location>
</feature>
<protein>
    <recommendedName>
        <fullName evidence="2">Glycosyl hydrolase family 92 domain-containing protein</fullName>
    </recommendedName>
</protein>
<evidence type="ECO:0000256" key="1">
    <source>
        <dbReference type="SAM" id="Phobius"/>
    </source>
</evidence>
<keyword evidence="1" id="KW-1133">Transmembrane helix</keyword>
<evidence type="ECO:0000259" key="2">
    <source>
        <dbReference type="Pfam" id="PF07971"/>
    </source>
</evidence>
<reference evidence="3" key="1">
    <citation type="submission" date="2023-03" db="EMBL/GenBank/DDBJ databases">
        <title>Massive genome expansion in bonnet fungi (Mycena s.s.) driven by repeated elements and novel gene families across ecological guilds.</title>
        <authorList>
            <consortium name="Lawrence Berkeley National Laboratory"/>
            <person name="Harder C.B."/>
            <person name="Miyauchi S."/>
            <person name="Viragh M."/>
            <person name="Kuo A."/>
            <person name="Thoen E."/>
            <person name="Andreopoulos B."/>
            <person name="Lu D."/>
            <person name="Skrede I."/>
            <person name="Drula E."/>
            <person name="Henrissat B."/>
            <person name="Morin E."/>
            <person name="Kohler A."/>
            <person name="Barry K."/>
            <person name="LaButti K."/>
            <person name="Morin E."/>
            <person name="Salamov A."/>
            <person name="Lipzen A."/>
            <person name="Mereny Z."/>
            <person name="Hegedus B."/>
            <person name="Baldrian P."/>
            <person name="Stursova M."/>
            <person name="Weitz H."/>
            <person name="Taylor A."/>
            <person name="Grigoriev I.V."/>
            <person name="Nagy L.G."/>
            <person name="Martin F."/>
            <person name="Kauserud H."/>
        </authorList>
    </citation>
    <scope>NUCLEOTIDE SEQUENCE</scope>
    <source>
        <strain evidence="3">CBHHK002</strain>
    </source>
</reference>
<evidence type="ECO:0000313" key="4">
    <source>
        <dbReference type="Proteomes" id="UP001218218"/>
    </source>
</evidence>
<gene>
    <name evidence="3" type="ORF">DFH08DRAFT_821077</name>
</gene>
<keyword evidence="1" id="KW-0812">Transmembrane</keyword>